<dbReference type="AlphaFoldDB" id="A0A2P2LEA8"/>
<dbReference type="EMBL" id="GGEC01035813">
    <property type="protein sequence ID" value="MBX16297.1"/>
    <property type="molecule type" value="Transcribed_RNA"/>
</dbReference>
<proteinExistence type="predicted"/>
<organism evidence="1">
    <name type="scientific">Rhizophora mucronata</name>
    <name type="common">Asiatic mangrove</name>
    <dbReference type="NCBI Taxonomy" id="61149"/>
    <lineage>
        <taxon>Eukaryota</taxon>
        <taxon>Viridiplantae</taxon>
        <taxon>Streptophyta</taxon>
        <taxon>Embryophyta</taxon>
        <taxon>Tracheophyta</taxon>
        <taxon>Spermatophyta</taxon>
        <taxon>Magnoliopsida</taxon>
        <taxon>eudicotyledons</taxon>
        <taxon>Gunneridae</taxon>
        <taxon>Pentapetalae</taxon>
        <taxon>rosids</taxon>
        <taxon>fabids</taxon>
        <taxon>Malpighiales</taxon>
        <taxon>Rhizophoraceae</taxon>
        <taxon>Rhizophora</taxon>
    </lineage>
</organism>
<sequence length="66" mass="8227">MVCWKRIRVCWIRCARRTRRSLRSLTRRLLMPKRTWVKVKFEKPIWLNPYSISGLVTRKKHWNSSR</sequence>
<accession>A0A2P2LEA8</accession>
<reference evidence="1" key="1">
    <citation type="submission" date="2018-02" db="EMBL/GenBank/DDBJ databases">
        <title>Rhizophora mucronata_Transcriptome.</title>
        <authorList>
            <person name="Meera S.P."/>
            <person name="Sreeshan A."/>
            <person name="Augustine A."/>
        </authorList>
    </citation>
    <scope>NUCLEOTIDE SEQUENCE</scope>
    <source>
        <tissue evidence="1">Leaf</tissue>
    </source>
</reference>
<protein>
    <submittedName>
        <fullName evidence="1">Uncharacterized protein MANES_14G058600</fullName>
    </submittedName>
</protein>
<name>A0A2P2LEA8_RHIMU</name>
<evidence type="ECO:0000313" key="1">
    <source>
        <dbReference type="EMBL" id="MBX16297.1"/>
    </source>
</evidence>